<dbReference type="InterPro" id="IPR035905">
    <property type="entry name" value="Barstar-like_sf"/>
</dbReference>
<name>A0AAE3AR06_9FIRM</name>
<dbReference type="EMBL" id="JAJEPU010000008">
    <property type="protein sequence ID" value="MCC2164135.1"/>
    <property type="molecule type" value="Genomic_DNA"/>
</dbReference>
<dbReference type="RefSeq" id="WP_308450853.1">
    <property type="nucleotide sequence ID" value="NZ_JAJEPU010000008.1"/>
</dbReference>
<comment type="similarity">
    <text evidence="1">Belongs to the barstar family.</text>
</comment>
<dbReference type="Proteomes" id="UP001198962">
    <property type="component" value="Unassembled WGS sequence"/>
</dbReference>
<accession>A0AAE3AR06</accession>
<dbReference type="Gene3D" id="3.30.370.10">
    <property type="entry name" value="Barstar-like"/>
    <property type="match status" value="1"/>
</dbReference>
<comment type="caution">
    <text evidence="3">The sequence shown here is derived from an EMBL/GenBank/DDBJ whole genome shotgun (WGS) entry which is preliminary data.</text>
</comment>
<evidence type="ECO:0000313" key="3">
    <source>
        <dbReference type="EMBL" id="MCC2164135.1"/>
    </source>
</evidence>
<evidence type="ECO:0000259" key="2">
    <source>
        <dbReference type="Pfam" id="PF01337"/>
    </source>
</evidence>
<organism evidence="3 4">
    <name type="scientific">Brotaphodocola catenula</name>
    <dbReference type="NCBI Taxonomy" id="2885361"/>
    <lineage>
        <taxon>Bacteria</taxon>
        <taxon>Bacillati</taxon>
        <taxon>Bacillota</taxon>
        <taxon>Clostridia</taxon>
        <taxon>Lachnospirales</taxon>
        <taxon>Lachnospiraceae</taxon>
        <taxon>Brotaphodocola</taxon>
    </lineage>
</organism>
<sequence>MANRILRREEMTYPVTYYEENPFLIVVLNGNEILDKTAFFKEMETKMQFPGTCKNKFSRFDDWMTDLSWISADQGICLIVNNYSKFLSLDPVFKENLIEDFRDNILPFWEKDVLQYVKDGKTRRFDMILN</sequence>
<evidence type="ECO:0000313" key="4">
    <source>
        <dbReference type="Proteomes" id="UP001198962"/>
    </source>
</evidence>
<dbReference type="AlphaFoldDB" id="A0AAE3AR06"/>
<dbReference type="Pfam" id="PF01337">
    <property type="entry name" value="Barstar"/>
    <property type="match status" value="1"/>
</dbReference>
<protein>
    <submittedName>
        <fullName evidence="3">Barstar family protein</fullName>
    </submittedName>
</protein>
<feature type="domain" description="Barstar (barnase inhibitor)" evidence="2">
    <location>
        <begin position="25"/>
        <end position="102"/>
    </location>
</feature>
<dbReference type="InterPro" id="IPR000468">
    <property type="entry name" value="Barstar"/>
</dbReference>
<proteinExistence type="inferred from homology"/>
<keyword evidence="4" id="KW-1185">Reference proteome</keyword>
<gene>
    <name evidence="3" type="ORF">LKD32_04405</name>
</gene>
<reference evidence="3" key="1">
    <citation type="submission" date="2021-10" db="EMBL/GenBank/DDBJ databases">
        <title>Anaerobic single-cell dispensing facilitates the cultivation of human gut bacteria.</title>
        <authorList>
            <person name="Afrizal A."/>
        </authorList>
    </citation>
    <scope>NUCLEOTIDE SEQUENCE</scope>
    <source>
        <strain evidence="3">CLA-AA-H274</strain>
    </source>
</reference>
<evidence type="ECO:0000256" key="1">
    <source>
        <dbReference type="ARBA" id="ARBA00006845"/>
    </source>
</evidence>